<feature type="transmembrane region" description="Helical" evidence="2">
    <location>
        <begin position="32"/>
        <end position="52"/>
    </location>
</feature>
<protein>
    <submittedName>
        <fullName evidence="3">Uncharacterized protein</fullName>
    </submittedName>
</protein>
<keyword evidence="2" id="KW-0812">Transmembrane</keyword>
<evidence type="ECO:0000256" key="1">
    <source>
        <dbReference type="SAM" id="MobiDB-lite"/>
    </source>
</evidence>
<feature type="region of interest" description="Disordered" evidence="1">
    <location>
        <begin position="196"/>
        <end position="218"/>
    </location>
</feature>
<proteinExistence type="predicted"/>
<gene>
    <name evidence="3" type="ORF">HYPSUDRAFT_393563</name>
</gene>
<feature type="region of interest" description="Disordered" evidence="1">
    <location>
        <begin position="61"/>
        <end position="82"/>
    </location>
</feature>
<keyword evidence="2" id="KW-1133">Transmembrane helix</keyword>
<feature type="compositionally biased region" description="Acidic residues" evidence="1">
    <location>
        <begin position="72"/>
        <end position="82"/>
    </location>
</feature>
<evidence type="ECO:0000313" key="4">
    <source>
        <dbReference type="Proteomes" id="UP000054270"/>
    </source>
</evidence>
<name>A0A0D2NF62_HYPSF</name>
<keyword evidence="2" id="KW-0472">Membrane</keyword>
<reference evidence="4" key="1">
    <citation type="submission" date="2014-04" db="EMBL/GenBank/DDBJ databases">
        <title>Evolutionary Origins and Diversification of the Mycorrhizal Mutualists.</title>
        <authorList>
            <consortium name="DOE Joint Genome Institute"/>
            <consortium name="Mycorrhizal Genomics Consortium"/>
            <person name="Kohler A."/>
            <person name="Kuo A."/>
            <person name="Nagy L.G."/>
            <person name="Floudas D."/>
            <person name="Copeland A."/>
            <person name="Barry K.W."/>
            <person name="Cichocki N."/>
            <person name="Veneault-Fourrey C."/>
            <person name="LaButti K."/>
            <person name="Lindquist E.A."/>
            <person name="Lipzen A."/>
            <person name="Lundell T."/>
            <person name="Morin E."/>
            <person name="Murat C."/>
            <person name="Riley R."/>
            <person name="Ohm R."/>
            <person name="Sun H."/>
            <person name="Tunlid A."/>
            <person name="Henrissat B."/>
            <person name="Grigoriev I.V."/>
            <person name="Hibbett D.S."/>
            <person name="Martin F."/>
        </authorList>
    </citation>
    <scope>NUCLEOTIDE SEQUENCE [LARGE SCALE GENOMIC DNA]</scope>
    <source>
        <strain evidence="4">FD-334 SS-4</strain>
    </source>
</reference>
<keyword evidence="4" id="KW-1185">Reference proteome</keyword>
<dbReference type="AlphaFoldDB" id="A0A0D2NF62"/>
<dbReference type="Proteomes" id="UP000054270">
    <property type="component" value="Unassembled WGS sequence"/>
</dbReference>
<evidence type="ECO:0000256" key="2">
    <source>
        <dbReference type="SAM" id="Phobius"/>
    </source>
</evidence>
<accession>A0A0D2NF62</accession>
<evidence type="ECO:0000313" key="3">
    <source>
        <dbReference type="EMBL" id="KJA15301.1"/>
    </source>
</evidence>
<organism evidence="3 4">
    <name type="scientific">Hypholoma sublateritium (strain FD-334 SS-4)</name>
    <dbReference type="NCBI Taxonomy" id="945553"/>
    <lineage>
        <taxon>Eukaryota</taxon>
        <taxon>Fungi</taxon>
        <taxon>Dikarya</taxon>
        <taxon>Basidiomycota</taxon>
        <taxon>Agaricomycotina</taxon>
        <taxon>Agaricomycetes</taxon>
        <taxon>Agaricomycetidae</taxon>
        <taxon>Agaricales</taxon>
        <taxon>Agaricineae</taxon>
        <taxon>Strophariaceae</taxon>
        <taxon>Hypholoma</taxon>
    </lineage>
</organism>
<dbReference type="EMBL" id="KN817649">
    <property type="protein sequence ID" value="KJA15301.1"/>
    <property type="molecule type" value="Genomic_DNA"/>
</dbReference>
<sequence length="218" mass="23167">MSSHSPIPARDPCHHALWPCSTFPSLLTGKEINVWIPVLLILLFVCALRIVVSCARCLRRRSRGAPGGPYDDAADAASDTDDGLPRYSDSIGFGSDMPVATHSGGPPRLVARAHDDPYVAGVASLLSLGAPNHTATPDIYYAAPRPVANATGVQKLIAELRAISEEPAGEERAARTRDVQRRLTALVLADPRYALALGTTLPPGPPPAYSYSDTPARQ</sequence>